<reference evidence="2 3" key="1">
    <citation type="submission" date="2019-02" db="EMBL/GenBank/DDBJ databases">
        <title>Deep-cultivation of Planctomycetes and their phenomic and genomic characterization uncovers novel biology.</title>
        <authorList>
            <person name="Wiegand S."/>
            <person name="Jogler M."/>
            <person name="Boedeker C."/>
            <person name="Pinto D."/>
            <person name="Vollmers J."/>
            <person name="Rivas-Marin E."/>
            <person name="Kohn T."/>
            <person name="Peeters S.H."/>
            <person name="Heuer A."/>
            <person name="Rast P."/>
            <person name="Oberbeckmann S."/>
            <person name="Bunk B."/>
            <person name="Jeske O."/>
            <person name="Meyerdierks A."/>
            <person name="Storesund J.E."/>
            <person name="Kallscheuer N."/>
            <person name="Luecker S."/>
            <person name="Lage O.M."/>
            <person name="Pohl T."/>
            <person name="Merkel B.J."/>
            <person name="Hornburger P."/>
            <person name="Mueller R.-W."/>
            <person name="Bruemmer F."/>
            <person name="Labrenz M."/>
            <person name="Spormann A.M."/>
            <person name="Op den Camp H."/>
            <person name="Overmann J."/>
            <person name="Amann R."/>
            <person name="Jetten M.S.M."/>
            <person name="Mascher T."/>
            <person name="Medema M.H."/>
            <person name="Devos D.P."/>
            <person name="Kaster A.-K."/>
            <person name="Ovreas L."/>
            <person name="Rohde M."/>
            <person name="Galperin M.Y."/>
            <person name="Jogler C."/>
        </authorList>
    </citation>
    <scope>NUCLEOTIDE SEQUENCE [LARGE SCALE GENOMIC DNA]</scope>
    <source>
        <strain evidence="2 3">EC9</strain>
    </source>
</reference>
<feature type="compositionally biased region" description="Low complexity" evidence="1">
    <location>
        <begin position="145"/>
        <end position="154"/>
    </location>
</feature>
<dbReference type="Gene3D" id="2.60.40.1120">
    <property type="entry name" value="Carboxypeptidase-like, regulatory domain"/>
    <property type="match status" value="1"/>
</dbReference>
<evidence type="ECO:0000313" key="3">
    <source>
        <dbReference type="Proteomes" id="UP000319557"/>
    </source>
</evidence>
<evidence type="ECO:0000256" key="1">
    <source>
        <dbReference type="SAM" id="MobiDB-lite"/>
    </source>
</evidence>
<name>A0A517M6X9_9BACT</name>
<gene>
    <name evidence="2" type="ORF">EC9_48550</name>
</gene>
<feature type="region of interest" description="Disordered" evidence="1">
    <location>
        <begin position="112"/>
        <end position="154"/>
    </location>
</feature>
<dbReference type="AlphaFoldDB" id="A0A517M6X9"/>
<accession>A0A517M6X9</accession>
<proteinExistence type="predicted"/>
<keyword evidence="3" id="KW-1185">Reference proteome</keyword>
<dbReference type="SUPFAM" id="SSF49478">
    <property type="entry name" value="Cna protein B-type domain"/>
    <property type="match status" value="1"/>
</dbReference>
<sequence length="154" mass="15870">MRTVPHARYGLSMFVAILAFCCPGCSEGGPVLGAVTGTVTLDGQPLSGALVTLTPESGRSSSGRTDEAGSYELKFTFDRAGAHVGSHVVRITTGGNPESAGHQLPARYNSETELQTQIDSGSNQVDFDLTSDGAPPSPSRKRSSARTAALVSGS</sequence>
<dbReference type="Proteomes" id="UP000319557">
    <property type="component" value="Chromosome"/>
</dbReference>
<protein>
    <recommendedName>
        <fullName evidence="4">Carboxypeptidase regulatory-like domain-containing protein</fullName>
    </recommendedName>
</protein>
<organism evidence="2 3">
    <name type="scientific">Rosistilla ulvae</name>
    <dbReference type="NCBI Taxonomy" id="1930277"/>
    <lineage>
        <taxon>Bacteria</taxon>
        <taxon>Pseudomonadati</taxon>
        <taxon>Planctomycetota</taxon>
        <taxon>Planctomycetia</taxon>
        <taxon>Pirellulales</taxon>
        <taxon>Pirellulaceae</taxon>
        <taxon>Rosistilla</taxon>
    </lineage>
</organism>
<dbReference type="EMBL" id="CP036261">
    <property type="protein sequence ID" value="QDS90641.1"/>
    <property type="molecule type" value="Genomic_DNA"/>
</dbReference>
<feature type="compositionally biased region" description="Polar residues" evidence="1">
    <location>
        <begin position="112"/>
        <end position="125"/>
    </location>
</feature>
<evidence type="ECO:0000313" key="2">
    <source>
        <dbReference type="EMBL" id="QDS90641.1"/>
    </source>
</evidence>
<dbReference type="KEGG" id="ruv:EC9_48550"/>
<evidence type="ECO:0008006" key="4">
    <source>
        <dbReference type="Google" id="ProtNLM"/>
    </source>
</evidence>